<keyword evidence="3" id="KW-1185">Reference proteome</keyword>
<organism evidence="2 3">
    <name type="scientific">Wenxinia marina DSM 24838</name>
    <dbReference type="NCBI Taxonomy" id="1123501"/>
    <lineage>
        <taxon>Bacteria</taxon>
        <taxon>Pseudomonadati</taxon>
        <taxon>Pseudomonadota</taxon>
        <taxon>Alphaproteobacteria</taxon>
        <taxon>Rhodobacterales</taxon>
        <taxon>Roseobacteraceae</taxon>
        <taxon>Wenxinia</taxon>
    </lineage>
</organism>
<proteinExistence type="predicted"/>
<accession>A0A0D0PHV7</accession>
<dbReference type="eggNOG" id="ENOG50309Q3">
    <property type="taxonomic scope" value="Bacteria"/>
</dbReference>
<keyword evidence="1" id="KW-0732">Signal</keyword>
<reference evidence="2 3" key="1">
    <citation type="submission" date="2013-01" db="EMBL/GenBank/DDBJ databases">
        <authorList>
            <person name="Fiebig A."/>
            <person name="Goeker M."/>
            <person name="Klenk H.-P.P."/>
        </authorList>
    </citation>
    <scope>NUCLEOTIDE SEQUENCE [LARGE SCALE GENOMIC DNA]</scope>
    <source>
        <strain evidence="2 3">DSM 24838</strain>
    </source>
</reference>
<feature type="chain" id="PRO_5002229630" evidence="1">
    <location>
        <begin position="23"/>
        <end position="226"/>
    </location>
</feature>
<sequence length="226" mass="25199">MMRILTLPLVLMPLAAPLPAAAQDQIDLPDGCTAYLTVQSKSCRVSHHFTCEMDPDGWQRRIDMDQNGISYLGAIDDETRWMESFHMYSGHSERLVEGAENPASFTELLESGVNTYEFETDSDEVGVSRYVGEDRLTGETVDIDGVTLDRTQYAITAYDADGNVTWSSTGTEYINRDWRMFLSGQSTYMSDGESFDSDDAPVEFIFPDEAGFLSPNPKFGCNEESA</sequence>
<dbReference type="STRING" id="1123501.Wenmar_00347"/>
<protein>
    <submittedName>
        <fullName evidence="2">Uncharacterized protein</fullName>
    </submittedName>
</protein>
<dbReference type="AlphaFoldDB" id="A0A0D0PHV7"/>
<evidence type="ECO:0000313" key="3">
    <source>
        <dbReference type="Proteomes" id="UP000035100"/>
    </source>
</evidence>
<evidence type="ECO:0000256" key="1">
    <source>
        <dbReference type="SAM" id="SignalP"/>
    </source>
</evidence>
<dbReference type="EMBL" id="AONG01000003">
    <property type="protein sequence ID" value="KIQ70971.1"/>
    <property type="molecule type" value="Genomic_DNA"/>
</dbReference>
<feature type="signal peptide" evidence="1">
    <location>
        <begin position="1"/>
        <end position="22"/>
    </location>
</feature>
<evidence type="ECO:0000313" key="2">
    <source>
        <dbReference type="EMBL" id="KIQ70971.1"/>
    </source>
</evidence>
<comment type="caution">
    <text evidence="2">The sequence shown here is derived from an EMBL/GenBank/DDBJ whole genome shotgun (WGS) entry which is preliminary data.</text>
</comment>
<name>A0A0D0PHV7_9RHOB</name>
<gene>
    <name evidence="2" type="ORF">Wenmar_00347</name>
</gene>
<dbReference type="Proteomes" id="UP000035100">
    <property type="component" value="Unassembled WGS sequence"/>
</dbReference>